<protein>
    <submittedName>
        <fullName evidence="4">Uncharacterized protein</fullName>
    </submittedName>
</protein>
<dbReference type="GO" id="GO:0004386">
    <property type="term" value="F:helicase activity"/>
    <property type="evidence" value="ECO:0007669"/>
    <property type="project" value="UniProtKB-KW"/>
</dbReference>
<reference evidence="4 5" key="1">
    <citation type="submission" date="2019-11" db="EMBL/GenBank/DDBJ databases">
        <title>Draft Genome Sequence of Plant Growth-Promoting Rhizosphere-Associated Bacteria.</title>
        <authorList>
            <person name="Vasilyev I.Y."/>
            <person name="Radchenko V."/>
            <person name="Ilnitskaya E.V."/>
        </authorList>
    </citation>
    <scope>NUCLEOTIDE SEQUENCE [LARGE SCALE GENOMIC DNA]</scope>
    <source>
        <strain evidence="4 5">VRA_01-1sq_f</strain>
    </source>
</reference>
<evidence type="ECO:0000256" key="1">
    <source>
        <dbReference type="ARBA" id="ARBA00022741"/>
    </source>
</evidence>
<dbReference type="InterPro" id="IPR011604">
    <property type="entry name" value="PDDEXK-like_dom_sf"/>
</dbReference>
<dbReference type="EMBL" id="WKKX01001239">
    <property type="protein sequence ID" value="MSE09768.1"/>
    <property type="molecule type" value="Genomic_DNA"/>
</dbReference>
<dbReference type="Gene3D" id="3.90.320.10">
    <property type="match status" value="1"/>
</dbReference>
<keyword evidence="2" id="KW-0347">Helicase</keyword>
<proteinExistence type="predicted"/>
<evidence type="ECO:0000256" key="3">
    <source>
        <dbReference type="ARBA" id="ARBA00022840"/>
    </source>
</evidence>
<dbReference type="GO" id="GO:0005524">
    <property type="term" value="F:ATP binding"/>
    <property type="evidence" value="ECO:0007669"/>
    <property type="project" value="UniProtKB-KW"/>
</dbReference>
<sequence>MPTSIGVRKLVEFILKKGNLTSDTNSQNTALDGVNIHQRLQKKFSNDTKSEIALKKELDIDGENWIIHGRAD</sequence>
<organism evidence="4 5">
    <name type="scientific">Ligilactobacillus salivarius</name>
    <dbReference type="NCBI Taxonomy" id="1624"/>
    <lineage>
        <taxon>Bacteria</taxon>
        <taxon>Bacillati</taxon>
        <taxon>Bacillota</taxon>
        <taxon>Bacilli</taxon>
        <taxon>Lactobacillales</taxon>
        <taxon>Lactobacillaceae</taxon>
        <taxon>Ligilactobacillus</taxon>
    </lineage>
</organism>
<dbReference type="Proteomes" id="UP000467635">
    <property type="component" value="Unassembled WGS sequence"/>
</dbReference>
<keyword evidence="1" id="KW-0547">Nucleotide-binding</keyword>
<evidence type="ECO:0000313" key="4">
    <source>
        <dbReference type="EMBL" id="MSE09768.1"/>
    </source>
</evidence>
<feature type="non-terminal residue" evidence="4">
    <location>
        <position position="72"/>
    </location>
</feature>
<evidence type="ECO:0000256" key="2">
    <source>
        <dbReference type="ARBA" id="ARBA00022806"/>
    </source>
</evidence>
<keyword evidence="3" id="KW-0067">ATP-binding</keyword>
<keyword evidence="2" id="KW-0378">Hydrolase</keyword>
<evidence type="ECO:0000313" key="5">
    <source>
        <dbReference type="Proteomes" id="UP000467635"/>
    </source>
</evidence>
<name>A0A7X2MI11_9LACO</name>
<comment type="caution">
    <text evidence="4">The sequence shown here is derived from an EMBL/GenBank/DDBJ whole genome shotgun (WGS) entry which is preliminary data.</text>
</comment>
<gene>
    <name evidence="4" type="ORF">GKC33_14245</name>
</gene>
<dbReference type="AlphaFoldDB" id="A0A7X2MI11"/>
<accession>A0A7X2MI11</accession>